<evidence type="ECO:0000256" key="3">
    <source>
        <dbReference type="ARBA" id="ARBA00022927"/>
    </source>
</evidence>
<dbReference type="AlphaFoldDB" id="A0A226EJ07"/>
<comment type="similarity">
    <text evidence="1">Belongs to the sorting nexin family.</text>
</comment>
<protein>
    <submittedName>
        <fullName evidence="6">Sorting nexin-17</fullName>
    </submittedName>
</protein>
<dbReference type="GO" id="GO:0005769">
    <property type="term" value="C:early endosome"/>
    <property type="evidence" value="ECO:0007669"/>
    <property type="project" value="TreeGrafter"/>
</dbReference>
<organism evidence="6 7">
    <name type="scientific">Folsomia candida</name>
    <name type="common">Springtail</name>
    <dbReference type="NCBI Taxonomy" id="158441"/>
    <lineage>
        <taxon>Eukaryota</taxon>
        <taxon>Metazoa</taxon>
        <taxon>Ecdysozoa</taxon>
        <taxon>Arthropoda</taxon>
        <taxon>Hexapoda</taxon>
        <taxon>Collembola</taxon>
        <taxon>Entomobryomorpha</taxon>
        <taxon>Isotomoidea</taxon>
        <taxon>Isotomidae</taxon>
        <taxon>Proisotominae</taxon>
        <taxon>Folsomia</taxon>
    </lineage>
</organism>
<dbReference type="GO" id="GO:0032456">
    <property type="term" value="P:endocytic recycling"/>
    <property type="evidence" value="ECO:0007669"/>
    <property type="project" value="TreeGrafter"/>
</dbReference>
<sequence>MHFSIPDSVEVRGGDTSYLIYNLYVNGNFHCSLRYRQFLGLHEQLRKEVGTGNLPAFPPKKFLSLTSGQLEERRCRIEKYIQTASQNQDVAKSELFTGFLRLAQHETSAEPVSKRSLDVYLPNGHQMMNVDVWNNASTSVLLKIVAEELKLREDFTEYFGLYINRKEPDGTWIVVRKLEEYESPCISIKWLNRLNEDHRIVLRKCSWDLSVDNMIVEDAVGLFLIYVQTVADIENGWIMVPREILKQLTSFQSKGNKKDYVMTARRLRFYGYFKFPYCHIESPLMNEITVYVGNKELVVVTPRREEIVYKISRMKCWRITLHHEIGGGMKAEMSFEYLLSKDKLEWVTIASELSVIMALCLKEMVADFVAHDLAKQHPQNPSHIGVQSVRSMLYFIRRDGETVPLNEDIILGKPFSNGNRSTASGSSNSSPTISTNGRASSSNPSTPTTSLSRNGSSDFQPSMGVTKRRPSSSSIRHHQNSIINSNDNLFLENSAFAGIGDDDL</sequence>
<proteinExistence type="inferred from homology"/>
<evidence type="ECO:0000256" key="2">
    <source>
        <dbReference type="ARBA" id="ARBA00022448"/>
    </source>
</evidence>
<evidence type="ECO:0000313" key="7">
    <source>
        <dbReference type="Proteomes" id="UP000198287"/>
    </source>
</evidence>
<gene>
    <name evidence="6" type="ORF">Fcan01_08412</name>
</gene>
<feature type="compositionally biased region" description="Low complexity" evidence="4">
    <location>
        <begin position="416"/>
        <end position="452"/>
    </location>
</feature>
<dbReference type="EMBL" id="LNIX01000003">
    <property type="protein sequence ID" value="OXA56741.1"/>
    <property type="molecule type" value="Genomic_DNA"/>
</dbReference>
<dbReference type="PANTHER" id="PTHR12431:SF14">
    <property type="entry name" value="LD15323P"/>
    <property type="match status" value="1"/>
</dbReference>
<feature type="domain" description="PX" evidence="5">
    <location>
        <begin position="1"/>
        <end position="107"/>
    </location>
</feature>
<dbReference type="Gene3D" id="3.30.1520.10">
    <property type="entry name" value="Phox-like domain"/>
    <property type="match status" value="1"/>
</dbReference>
<keyword evidence="3" id="KW-0653">Protein transport</keyword>
<dbReference type="Gene3D" id="2.30.29.30">
    <property type="entry name" value="Pleckstrin-homology domain (PH domain)/Phosphotyrosine-binding domain (PTB)"/>
    <property type="match status" value="1"/>
</dbReference>
<dbReference type="InterPro" id="IPR048763">
    <property type="entry name" value="SNX17-31_FERM_F1"/>
</dbReference>
<dbReference type="OrthoDB" id="5772781at2759"/>
<keyword evidence="2" id="KW-0813">Transport</keyword>
<dbReference type="STRING" id="158441.A0A226EJ07"/>
<dbReference type="PROSITE" id="PS50195">
    <property type="entry name" value="PX"/>
    <property type="match status" value="1"/>
</dbReference>
<dbReference type="Pfam" id="PF21273">
    <property type="entry name" value="SNX17-27-31_F1_FERM"/>
    <property type="match status" value="1"/>
</dbReference>
<feature type="compositionally biased region" description="Basic residues" evidence="4">
    <location>
        <begin position="466"/>
        <end position="477"/>
    </location>
</feature>
<dbReference type="FunFam" id="3.30.1520.10:FF:000008">
    <property type="entry name" value="Sorting nexin-17 isoform1"/>
    <property type="match status" value="1"/>
</dbReference>
<comment type="caution">
    <text evidence="6">The sequence shown here is derived from an EMBL/GenBank/DDBJ whole genome shotgun (WGS) entry which is preliminary data.</text>
</comment>
<dbReference type="SUPFAM" id="SSF64268">
    <property type="entry name" value="PX domain"/>
    <property type="match status" value="1"/>
</dbReference>
<dbReference type="Gene3D" id="3.10.20.90">
    <property type="entry name" value="Phosphatidylinositol 3-kinase Catalytic Subunit, Chain A, domain 1"/>
    <property type="match status" value="1"/>
</dbReference>
<dbReference type="Proteomes" id="UP000198287">
    <property type="component" value="Unassembled WGS sequence"/>
</dbReference>
<dbReference type="OMA" id="RRHCVGV"/>
<dbReference type="Pfam" id="PF21271">
    <property type="entry name" value="SNX17-31_F2_FERM"/>
    <property type="match status" value="1"/>
</dbReference>
<evidence type="ECO:0000313" key="6">
    <source>
        <dbReference type="EMBL" id="OXA56741.1"/>
    </source>
</evidence>
<dbReference type="Pfam" id="PF00787">
    <property type="entry name" value="PX"/>
    <property type="match status" value="1"/>
</dbReference>
<dbReference type="PANTHER" id="PTHR12431">
    <property type="entry name" value="SORTING NEXIN 17 AND 27"/>
    <property type="match status" value="1"/>
</dbReference>
<evidence type="ECO:0000256" key="1">
    <source>
        <dbReference type="ARBA" id="ARBA00010883"/>
    </source>
</evidence>
<name>A0A226EJ07_FOLCA</name>
<dbReference type="InterPro" id="IPR001683">
    <property type="entry name" value="PX_dom"/>
</dbReference>
<feature type="region of interest" description="Disordered" evidence="4">
    <location>
        <begin position="414"/>
        <end position="477"/>
    </location>
</feature>
<dbReference type="CDD" id="cd06885">
    <property type="entry name" value="PX_SNX17_31"/>
    <property type="match status" value="1"/>
</dbReference>
<keyword evidence="7" id="KW-1185">Reference proteome</keyword>
<evidence type="ECO:0000256" key="4">
    <source>
        <dbReference type="SAM" id="MobiDB-lite"/>
    </source>
</evidence>
<dbReference type="Gene3D" id="1.20.80.60">
    <property type="match status" value="1"/>
</dbReference>
<evidence type="ECO:0000259" key="5">
    <source>
        <dbReference type="PROSITE" id="PS50195"/>
    </source>
</evidence>
<reference evidence="6 7" key="1">
    <citation type="submission" date="2015-12" db="EMBL/GenBank/DDBJ databases">
        <title>The genome of Folsomia candida.</title>
        <authorList>
            <person name="Faddeeva A."/>
            <person name="Derks M.F."/>
            <person name="Anvar Y."/>
            <person name="Smit S."/>
            <person name="Van Straalen N."/>
            <person name="Roelofs D."/>
        </authorList>
    </citation>
    <scope>NUCLEOTIDE SEQUENCE [LARGE SCALE GENOMIC DNA]</scope>
    <source>
        <strain evidence="6 7">VU population</strain>
        <tissue evidence="6">Whole body</tissue>
    </source>
</reference>
<dbReference type="SMART" id="SM00312">
    <property type="entry name" value="PX"/>
    <property type="match status" value="1"/>
</dbReference>
<dbReference type="InterPro" id="IPR048767">
    <property type="entry name" value="SNX17-31_FERM_F2"/>
</dbReference>
<dbReference type="GO" id="GO:0006886">
    <property type="term" value="P:intracellular protein transport"/>
    <property type="evidence" value="ECO:0007669"/>
    <property type="project" value="TreeGrafter"/>
</dbReference>
<dbReference type="GO" id="GO:0035091">
    <property type="term" value="F:phosphatidylinositol binding"/>
    <property type="evidence" value="ECO:0007669"/>
    <property type="project" value="InterPro"/>
</dbReference>
<accession>A0A226EJ07</accession>
<dbReference type="FunFam" id="1.20.80.60:FF:000001">
    <property type="entry name" value="Sorting nexin-17 isoform1"/>
    <property type="match status" value="1"/>
</dbReference>
<dbReference type="InterPro" id="IPR011993">
    <property type="entry name" value="PH-like_dom_sf"/>
</dbReference>
<dbReference type="Pfam" id="PF18116">
    <property type="entry name" value="SNX17_FERM_C"/>
    <property type="match status" value="1"/>
</dbReference>
<dbReference type="InterPro" id="IPR040842">
    <property type="entry name" value="SNX17/31_FERM"/>
</dbReference>
<dbReference type="InterPro" id="IPR036871">
    <property type="entry name" value="PX_dom_sf"/>
</dbReference>